<dbReference type="Gene3D" id="2.60.120.10">
    <property type="entry name" value="Jelly Rolls"/>
    <property type="match status" value="1"/>
</dbReference>
<accession>A0A5N7D9E9</accession>
<protein>
    <recommendedName>
        <fullName evidence="9 12">Cysteine dioxygenase</fullName>
        <ecNumber evidence="3 12">1.13.11.20</ecNumber>
    </recommendedName>
</protein>
<organism evidence="14 15">
    <name type="scientific">Aspergillus pseudonomiae</name>
    <dbReference type="NCBI Taxonomy" id="1506151"/>
    <lineage>
        <taxon>Eukaryota</taxon>
        <taxon>Fungi</taxon>
        <taxon>Dikarya</taxon>
        <taxon>Ascomycota</taxon>
        <taxon>Pezizomycotina</taxon>
        <taxon>Eurotiomycetes</taxon>
        <taxon>Eurotiomycetidae</taxon>
        <taxon>Eurotiales</taxon>
        <taxon>Aspergillaceae</taxon>
        <taxon>Aspergillus</taxon>
        <taxon>Aspergillus subgen. Circumdati</taxon>
    </lineage>
</organism>
<keyword evidence="8 11" id="KW-0408">Iron</keyword>
<keyword evidence="7 12" id="KW-0560">Oxidoreductase</keyword>
<dbReference type="Proteomes" id="UP000325579">
    <property type="component" value="Unassembled WGS sequence"/>
</dbReference>
<dbReference type="Pfam" id="PF05995">
    <property type="entry name" value="CDO_I"/>
    <property type="match status" value="1"/>
</dbReference>
<feature type="cross-link" description="3'-(S-cysteinyl)-tyrosine (Cys-Tyr)" evidence="10">
    <location>
        <begin position="197"/>
        <end position="267"/>
    </location>
</feature>
<evidence type="ECO:0000256" key="10">
    <source>
        <dbReference type="PIRSR" id="PIRSR610300-50"/>
    </source>
</evidence>
<dbReference type="CDD" id="cd10548">
    <property type="entry name" value="cupin_CDO"/>
    <property type="match status" value="1"/>
</dbReference>
<evidence type="ECO:0000256" key="13">
    <source>
        <dbReference type="SAM" id="MobiDB-lite"/>
    </source>
</evidence>
<evidence type="ECO:0000256" key="3">
    <source>
        <dbReference type="ARBA" id="ARBA00013133"/>
    </source>
</evidence>
<dbReference type="EC" id="1.13.11.20" evidence="3 12"/>
<name>A0A5N7D9E9_9EURO</name>
<evidence type="ECO:0000256" key="4">
    <source>
        <dbReference type="ARBA" id="ARBA00022723"/>
    </source>
</evidence>
<dbReference type="AlphaFoldDB" id="A0A5N7D9E9"/>
<dbReference type="GeneID" id="43663624"/>
<gene>
    <name evidence="14" type="ORF">BDV37DRAFT_148521</name>
</gene>
<dbReference type="RefSeq" id="XP_031940409.1">
    <property type="nucleotide sequence ID" value="XM_032078933.1"/>
</dbReference>
<keyword evidence="5 10" id="KW-0883">Thioether bond</keyword>
<comment type="catalytic activity">
    <reaction evidence="1 12">
        <text>L-cysteine + O2 = 3-sulfino-L-alanine + H(+)</text>
        <dbReference type="Rhea" id="RHEA:20441"/>
        <dbReference type="ChEBI" id="CHEBI:15378"/>
        <dbReference type="ChEBI" id="CHEBI:15379"/>
        <dbReference type="ChEBI" id="CHEBI:35235"/>
        <dbReference type="ChEBI" id="CHEBI:61085"/>
        <dbReference type="EC" id="1.13.11.20"/>
    </reaction>
</comment>
<feature type="binding site" evidence="11">
    <location>
        <position position="190"/>
    </location>
    <ligand>
        <name>Fe cation</name>
        <dbReference type="ChEBI" id="CHEBI:24875"/>
        <note>catalytic</note>
    </ligand>
</feature>
<evidence type="ECO:0000256" key="9">
    <source>
        <dbReference type="ARBA" id="ARBA00070673"/>
    </source>
</evidence>
<feature type="binding site" evidence="11">
    <location>
        <position position="250"/>
    </location>
    <ligand>
        <name>Fe cation</name>
        <dbReference type="ChEBI" id="CHEBI:24875"/>
        <note>catalytic</note>
    </ligand>
</feature>
<dbReference type="GO" id="GO:0017172">
    <property type="term" value="F:cysteine dioxygenase activity"/>
    <property type="evidence" value="ECO:0007669"/>
    <property type="project" value="UniProtKB-UniRule"/>
</dbReference>
<dbReference type="InterPro" id="IPR014710">
    <property type="entry name" value="RmlC-like_jellyroll"/>
</dbReference>
<evidence type="ECO:0000256" key="11">
    <source>
        <dbReference type="PIRSR" id="PIRSR610300-51"/>
    </source>
</evidence>
<evidence type="ECO:0000256" key="5">
    <source>
        <dbReference type="ARBA" id="ARBA00022784"/>
    </source>
</evidence>
<dbReference type="OrthoDB" id="543511at2759"/>
<dbReference type="GO" id="GO:0019448">
    <property type="term" value="P:L-cysteine catabolic process"/>
    <property type="evidence" value="ECO:0007669"/>
    <property type="project" value="TreeGrafter"/>
</dbReference>
<dbReference type="InterPro" id="IPR011051">
    <property type="entry name" value="RmlC_Cupin_sf"/>
</dbReference>
<dbReference type="PANTHER" id="PTHR12918">
    <property type="entry name" value="CYSTEINE DIOXYGENASE"/>
    <property type="match status" value="1"/>
</dbReference>
<feature type="region of interest" description="Disordered" evidence="13">
    <location>
        <begin position="59"/>
        <end position="103"/>
    </location>
</feature>
<dbReference type="FunFam" id="2.60.120.10:FF:000189">
    <property type="entry name" value="Cysteine dioxygenase"/>
    <property type="match status" value="1"/>
</dbReference>
<comment type="similarity">
    <text evidence="2 12">Belongs to the cysteine dioxygenase family.</text>
</comment>
<feature type="compositionally biased region" description="Polar residues" evidence="13">
    <location>
        <begin position="64"/>
        <end position="75"/>
    </location>
</feature>
<dbReference type="PANTHER" id="PTHR12918:SF1">
    <property type="entry name" value="CYSTEINE DIOXYGENASE TYPE 1"/>
    <property type="match status" value="1"/>
</dbReference>
<evidence type="ECO:0000256" key="2">
    <source>
        <dbReference type="ARBA" id="ARBA00006622"/>
    </source>
</evidence>
<evidence type="ECO:0000256" key="6">
    <source>
        <dbReference type="ARBA" id="ARBA00022964"/>
    </source>
</evidence>
<evidence type="ECO:0000313" key="15">
    <source>
        <dbReference type="Proteomes" id="UP000325579"/>
    </source>
</evidence>
<evidence type="ECO:0000256" key="1">
    <source>
        <dbReference type="ARBA" id="ARBA00000629"/>
    </source>
</evidence>
<evidence type="ECO:0000256" key="12">
    <source>
        <dbReference type="RuleBase" id="RU366010"/>
    </source>
</evidence>
<keyword evidence="4 11" id="KW-0479">Metal-binding</keyword>
<feature type="binding site" evidence="11">
    <location>
        <position position="192"/>
    </location>
    <ligand>
        <name>Fe cation</name>
        <dbReference type="ChEBI" id="CHEBI:24875"/>
        <note>catalytic</note>
    </ligand>
</feature>
<dbReference type="SUPFAM" id="SSF51182">
    <property type="entry name" value="RmlC-like cupins"/>
    <property type="match status" value="1"/>
</dbReference>
<reference evidence="14 15" key="1">
    <citation type="submission" date="2019-04" db="EMBL/GenBank/DDBJ databases">
        <authorList>
            <consortium name="DOE Joint Genome Institute"/>
            <person name="Mondo S."/>
            <person name="Kjaerbolling I."/>
            <person name="Vesth T."/>
            <person name="Frisvad J.C."/>
            <person name="Nybo J.L."/>
            <person name="Theobald S."/>
            <person name="Kildgaard S."/>
            <person name="Isbrandt T."/>
            <person name="Kuo A."/>
            <person name="Sato A."/>
            <person name="Lyhne E.K."/>
            <person name="Kogle M.E."/>
            <person name="Wiebenga A."/>
            <person name="Kun R.S."/>
            <person name="Lubbers R.J."/>
            <person name="Makela M.R."/>
            <person name="Barry K."/>
            <person name="Chovatia M."/>
            <person name="Clum A."/>
            <person name="Daum C."/>
            <person name="Haridas S."/>
            <person name="He G."/>
            <person name="LaButti K."/>
            <person name="Lipzen A."/>
            <person name="Riley R."/>
            <person name="Salamov A."/>
            <person name="Simmons B.A."/>
            <person name="Magnuson J.K."/>
            <person name="Henrissat B."/>
            <person name="Mortensen U.H."/>
            <person name="Larsen T.O."/>
            <person name="Devries R.P."/>
            <person name="Grigoriev I.V."/>
            <person name="Machida M."/>
            <person name="Baker S.E."/>
            <person name="Andersen M.R."/>
            <person name="Cantor M.N."/>
            <person name="Hua S.X."/>
        </authorList>
    </citation>
    <scope>NUCLEOTIDE SEQUENCE [LARGE SCALE GENOMIC DNA]</scope>
    <source>
        <strain evidence="14 15">CBS 119388</strain>
    </source>
</reference>
<dbReference type="InterPro" id="IPR010300">
    <property type="entry name" value="CDO_1"/>
</dbReference>
<dbReference type="GO" id="GO:0008198">
    <property type="term" value="F:ferrous iron binding"/>
    <property type="evidence" value="ECO:0007669"/>
    <property type="project" value="TreeGrafter"/>
</dbReference>
<evidence type="ECO:0000256" key="7">
    <source>
        <dbReference type="ARBA" id="ARBA00023002"/>
    </source>
</evidence>
<keyword evidence="15" id="KW-1185">Reference proteome</keyword>
<sequence>MAWDIQPSIIAKLYLDIENIFLSTAFYIWLNQHTSIVNLRSPINHQSSKTLNLPKAYIPKHRTSNTTVPPKTNTAKIKDKKGEKDPKRRMPYLQPDPDPEATNQASNAFEQLVQDLSAALGPSSGLDSDDVDPLTIQRLMDRYTSNAEEWQPFALPDLSKTYTRNLIDEGNGKSNLLILVWSPGKGSAIHDHANAHCVMKVLKGSLQETLYSWPDQSKLEHGQISPPQIKRETTYCENQVTYMSDKLGLHKISNPDPDNVAVSLHLYTPPNAATYGFSVFDEKTGKAFHIKQSNFYSIRGKRCFALRI</sequence>
<comment type="cofactor">
    <cofactor evidence="12">
        <name>Fe cation</name>
        <dbReference type="ChEBI" id="CHEBI:24875"/>
    </cofactor>
    <text evidence="12">Binds 1 Fe cation per subunit.</text>
</comment>
<proteinExistence type="inferred from homology"/>
<keyword evidence="6 12" id="KW-0223">Dioxygenase</keyword>
<evidence type="ECO:0000313" key="14">
    <source>
        <dbReference type="EMBL" id="KAE8403090.1"/>
    </source>
</evidence>
<evidence type="ECO:0000256" key="8">
    <source>
        <dbReference type="ARBA" id="ARBA00023004"/>
    </source>
</evidence>
<feature type="compositionally biased region" description="Basic and acidic residues" evidence="13">
    <location>
        <begin position="76"/>
        <end position="88"/>
    </location>
</feature>
<dbReference type="EMBL" id="ML736780">
    <property type="protein sequence ID" value="KAE8403090.1"/>
    <property type="molecule type" value="Genomic_DNA"/>
</dbReference>